<evidence type="ECO:0000313" key="2">
    <source>
        <dbReference type="EMBL" id="SMC06902.1"/>
    </source>
</evidence>
<dbReference type="SUPFAM" id="SSF52540">
    <property type="entry name" value="P-loop containing nucleoside triphosphate hydrolases"/>
    <property type="match status" value="2"/>
</dbReference>
<sequence length="880" mass="97269">MLTISKIKNGGAAAKYFEGQTKRDREIDPATGAVRYFADSGEPPGQWIGARAKALGRQAGDIVKAGELQDLLAGQWHGKPLGQAQKQKPHAAGWDLTFSAPKSVSVVWATADAELRQALEEAHKQAVAKAFEYLSHNAGFTRRGKGGTRKERVELIAAEYEHATSRAGDPHLHSHVLVANMAQRDDGTWGTIESHPLYEQRLVAGMLYQSEFARQLAELGFHVVRGRGRGDTFRIEGVPKALQEEWSKRHQQMEQHGATGQSKAAEKAWRKDRPDKGRINRDELFQRWQYEAQTHGWDADHNYDLMNHHPTRPEKAARQLWNEWPRLREKLTRKEATFQTQDLILSLGQAAYGKLGADQVLQMAEAIVSDPNAHGIVRLAADGAWTTAEHLQRERQMMAHITQMAQAKDGAADADHVALAIAETEQKHGFTLSGEQRAAIAALTGASNVATLRGAAGTGKTTILQAVRMAYESSGYRVMGAAIANEAAENMQQEAGIESVSVAKILYQLGGPKEKGEALGRMAYDAYREQTPDGENVPEWDELSAGEKARWLQAPLRSPAESPLLDSRTVLVIDEAAMVDTDQMARLVAHAAQAGTKIIFTGDEKQIQSIGAGGGFAAARQMTQTVGADAQLTQVFRQKQDWQREAGIAVSEGKAAQALEEYARHGQLSWHADEAATARAIIDQWWMDRVQHGGSQLMITATNKHTAMLARTAQQRLRDEGVLGPLVLAHYRNKRGVKELYQGDQIRFRKGDKQIGVINGNIGEVIGMDDRGRLRVRLVNADKVVTFNPQKYRTFELAYASTAHKGQGKTVDRAYYWISPRDKRGIGYVSFSRQREDMHAYASISEFAGAELGDLARRLQISDQKALALDKLNNELNPEH</sequence>
<keyword evidence="3" id="KW-1185">Reference proteome</keyword>
<dbReference type="InterPro" id="IPR027417">
    <property type="entry name" value="P-loop_NTPase"/>
</dbReference>
<evidence type="ECO:0000313" key="3">
    <source>
        <dbReference type="Proteomes" id="UP000192660"/>
    </source>
</evidence>
<dbReference type="EMBL" id="FWWY01000001">
    <property type="protein sequence ID" value="SMC06902.1"/>
    <property type="molecule type" value="Genomic_DNA"/>
</dbReference>
<dbReference type="Gene3D" id="3.40.50.300">
    <property type="entry name" value="P-loop containing nucleotide triphosphate hydrolases"/>
    <property type="match status" value="3"/>
</dbReference>
<dbReference type="Gene3D" id="2.30.30.940">
    <property type="match status" value="1"/>
</dbReference>
<gene>
    <name evidence="2" type="ORF">SAMN00768000_3090</name>
</gene>
<name>A0A1W1WL40_SULTA</name>
<protein>
    <submittedName>
        <fullName evidence="2">Conjugative relaxase domain-containing protein, TrwC/TraI family</fullName>
    </submittedName>
</protein>
<reference evidence="3" key="1">
    <citation type="submission" date="2017-04" db="EMBL/GenBank/DDBJ databases">
        <authorList>
            <person name="Varghese N."/>
            <person name="Submissions S."/>
        </authorList>
    </citation>
    <scope>NUCLEOTIDE SEQUENCE [LARGE SCALE GENOMIC DNA]</scope>
    <source>
        <strain evidence="3">DSM 9293</strain>
    </source>
</reference>
<dbReference type="SUPFAM" id="SSF55464">
    <property type="entry name" value="Origin of replication-binding domain, RBD-like"/>
    <property type="match status" value="1"/>
</dbReference>
<dbReference type="Pfam" id="PF13604">
    <property type="entry name" value="AAA_30"/>
    <property type="match status" value="1"/>
</dbReference>
<dbReference type="RefSeq" id="WP_020373522.1">
    <property type="nucleotide sequence ID" value="NZ_FWWY01000001.1"/>
</dbReference>
<organism evidence="2 3">
    <name type="scientific">Sulfobacillus thermosulfidooxidans (strain DSM 9293 / VKM B-1269 / AT-1)</name>
    <dbReference type="NCBI Taxonomy" id="929705"/>
    <lineage>
        <taxon>Bacteria</taxon>
        <taxon>Bacillati</taxon>
        <taxon>Bacillota</taxon>
        <taxon>Clostridia</taxon>
        <taxon>Eubacteriales</taxon>
        <taxon>Clostridiales Family XVII. Incertae Sedis</taxon>
        <taxon>Sulfobacillus</taxon>
    </lineage>
</organism>
<feature type="domain" description="TrwC relaxase" evidence="1">
    <location>
        <begin position="11"/>
        <end position="294"/>
    </location>
</feature>
<dbReference type="Proteomes" id="UP000192660">
    <property type="component" value="Unassembled WGS sequence"/>
</dbReference>
<proteinExistence type="predicted"/>
<evidence type="ECO:0000259" key="1">
    <source>
        <dbReference type="Pfam" id="PF08751"/>
    </source>
</evidence>
<dbReference type="InterPro" id="IPR014059">
    <property type="entry name" value="TraI/TrwC_relax"/>
</dbReference>
<dbReference type="Pfam" id="PF08751">
    <property type="entry name" value="TrwC"/>
    <property type="match status" value="1"/>
</dbReference>
<dbReference type="NCBIfam" id="TIGR02686">
    <property type="entry name" value="relax_trwC"/>
    <property type="match status" value="1"/>
</dbReference>
<dbReference type="AlphaFoldDB" id="A0A1W1WL40"/>
<accession>A0A1W1WL40</accession>
<dbReference type="InterPro" id="IPR014862">
    <property type="entry name" value="TrwC"/>
</dbReference>
<dbReference type="NCBIfam" id="NF041492">
    <property type="entry name" value="MobF"/>
    <property type="match status" value="1"/>
</dbReference>
<dbReference type="OrthoDB" id="9803432at2"/>